<keyword evidence="3" id="KW-0805">Transcription regulation</keyword>
<dbReference type="GO" id="GO:0005634">
    <property type="term" value="C:nucleus"/>
    <property type="evidence" value="ECO:0007669"/>
    <property type="project" value="UniProtKB-SubCell"/>
</dbReference>
<dbReference type="Pfam" id="PF23082">
    <property type="entry name" value="Myb_DNA-binding_2"/>
    <property type="match status" value="1"/>
</dbReference>
<accession>A0A068U326</accession>
<dbReference type="GO" id="GO:0003700">
    <property type="term" value="F:DNA-binding transcription factor activity"/>
    <property type="evidence" value="ECO:0007669"/>
    <property type="project" value="InterPro"/>
</dbReference>
<evidence type="ECO:0000313" key="7">
    <source>
        <dbReference type="EMBL" id="CDP02018.1"/>
    </source>
</evidence>
<dbReference type="OMA" id="VKNHYEK"/>
<proteinExistence type="predicted"/>
<evidence type="ECO:0000313" key="8">
    <source>
        <dbReference type="Proteomes" id="UP000295252"/>
    </source>
</evidence>
<dbReference type="GO" id="GO:0009908">
    <property type="term" value="P:flower development"/>
    <property type="evidence" value="ECO:0007669"/>
    <property type="project" value="UniProtKB-ARBA"/>
</dbReference>
<name>A0A068U326_COFCA</name>
<dbReference type="OrthoDB" id="118550at2759"/>
<evidence type="ECO:0000256" key="2">
    <source>
        <dbReference type="ARBA" id="ARBA00022473"/>
    </source>
</evidence>
<dbReference type="InterPro" id="IPR009057">
    <property type="entry name" value="Homeodomain-like_sf"/>
</dbReference>
<dbReference type="EMBL" id="HG739091">
    <property type="protein sequence ID" value="CDP02018.1"/>
    <property type="molecule type" value="Genomic_DNA"/>
</dbReference>
<dbReference type="Proteomes" id="UP000295252">
    <property type="component" value="Chromosome IX"/>
</dbReference>
<evidence type="ECO:0000256" key="4">
    <source>
        <dbReference type="ARBA" id="ARBA00023163"/>
    </source>
</evidence>
<keyword evidence="8" id="KW-1185">Reference proteome</keyword>
<dbReference type="GO" id="GO:0048262">
    <property type="term" value="P:determination of dorsal/ventral asymmetry"/>
    <property type="evidence" value="ECO:0007669"/>
    <property type="project" value="UniProtKB-ARBA"/>
</dbReference>
<dbReference type="PANTHER" id="PTHR43952">
    <property type="entry name" value="MYB FAMILY TRANSCRIPTION FACTOR-RELATED"/>
    <property type="match status" value="1"/>
</dbReference>
<organism evidence="7 8">
    <name type="scientific">Coffea canephora</name>
    <name type="common">Robusta coffee</name>
    <dbReference type="NCBI Taxonomy" id="49390"/>
    <lineage>
        <taxon>Eukaryota</taxon>
        <taxon>Viridiplantae</taxon>
        <taxon>Streptophyta</taxon>
        <taxon>Embryophyta</taxon>
        <taxon>Tracheophyta</taxon>
        <taxon>Spermatophyta</taxon>
        <taxon>Magnoliopsida</taxon>
        <taxon>eudicotyledons</taxon>
        <taxon>Gunneridae</taxon>
        <taxon>Pentapetalae</taxon>
        <taxon>asterids</taxon>
        <taxon>lamiids</taxon>
        <taxon>Gentianales</taxon>
        <taxon>Rubiaceae</taxon>
        <taxon>Ixoroideae</taxon>
        <taxon>Gardenieae complex</taxon>
        <taxon>Bertiereae - Coffeeae clade</taxon>
        <taxon>Coffeeae</taxon>
        <taxon>Coffea</taxon>
    </lineage>
</organism>
<evidence type="ECO:0000259" key="6">
    <source>
        <dbReference type="PROSITE" id="PS50090"/>
    </source>
</evidence>
<dbReference type="SUPFAM" id="SSF46689">
    <property type="entry name" value="Homeodomain-like"/>
    <property type="match status" value="1"/>
</dbReference>
<keyword evidence="5" id="KW-0539">Nucleus</keyword>
<gene>
    <name evidence="7" type="ORF">GSCOC_T00037225001</name>
</gene>
<dbReference type="PROSITE" id="PS50090">
    <property type="entry name" value="MYB_LIKE"/>
    <property type="match status" value="1"/>
</dbReference>
<comment type="subcellular location">
    <subcellularLocation>
        <location evidence="1">Nucleus</location>
    </subcellularLocation>
</comment>
<feature type="domain" description="Myb-like" evidence="6">
    <location>
        <begin position="14"/>
        <end position="62"/>
    </location>
</feature>
<dbReference type="Gramene" id="CDP02018">
    <property type="protein sequence ID" value="CDP02018"/>
    <property type="gene ID" value="GSCOC_T00037225001"/>
</dbReference>
<evidence type="ECO:0000256" key="1">
    <source>
        <dbReference type="ARBA" id="ARBA00004123"/>
    </source>
</evidence>
<dbReference type="SMART" id="SM00717">
    <property type="entry name" value="SANT"/>
    <property type="match status" value="1"/>
</dbReference>
<evidence type="ECO:0000256" key="3">
    <source>
        <dbReference type="ARBA" id="ARBA00023015"/>
    </source>
</evidence>
<dbReference type="CDD" id="cd00167">
    <property type="entry name" value="SANT"/>
    <property type="match status" value="1"/>
</dbReference>
<dbReference type="AlphaFoldDB" id="A0A068U326"/>
<keyword evidence="4" id="KW-0804">Transcription</keyword>
<keyword evidence="2" id="KW-0217">Developmental protein</keyword>
<dbReference type="FunFam" id="1.10.10.60:FF:000154">
    <property type="entry name" value="Transcription factor SRM1"/>
    <property type="match status" value="1"/>
</dbReference>
<dbReference type="PANTHER" id="PTHR43952:SF75">
    <property type="entry name" value="PROTEIN RADIALIS-LIKE 6"/>
    <property type="match status" value="1"/>
</dbReference>
<dbReference type="InterPro" id="IPR001005">
    <property type="entry name" value="SANT/Myb"/>
</dbReference>
<dbReference type="InterPro" id="IPR044636">
    <property type="entry name" value="RADIALIS-like"/>
</dbReference>
<dbReference type="Gene3D" id="1.10.10.60">
    <property type="entry name" value="Homeodomain-like"/>
    <property type="match status" value="1"/>
</dbReference>
<dbReference type="PhylomeDB" id="A0A068U326"/>
<dbReference type="STRING" id="49390.A0A068U326"/>
<sequence length="87" mass="9667">MASSSPSCSFNSNSTWTKEQNKVFETALAIYDKDTPDRWHNVAKAVGGKTVEEVKMQYQLLVNDVALIEADKFPLPPYKSSPSRNAS</sequence>
<evidence type="ECO:0000256" key="5">
    <source>
        <dbReference type="ARBA" id="ARBA00023242"/>
    </source>
</evidence>
<dbReference type="InParanoid" id="A0A068U326"/>
<reference evidence="8" key="1">
    <citation type="journal article" date="2014" name="Science">
        <title>The coffee genome provides insight into the convergent evolution of caffeine biosynthesis.</title>
        <authorList>
            <person name="Denoeud F."/>
            <person name="Carretero-Paulet L."/>
            <person name="Dereeper A."/>
            <person name="Droc G."/>
            <person name="Guyot R."/>
            <person name="Pietrella M."/>
            <person name="Zheng C."/>
            <person name="Alberti A."/>
            <person name="Anthony F."/>
            <person name="Aprea G."/>
            <person name="Aury J.M."/>
            <person name="Bento P."/>
            <person name="Bernard M."/>
            <person name="Bocs S."/>
            <person name="Campa C."/>
            <person name="Cenci A."/>
            <person name="Combes M.C."/>
            <person name="Crouzillat D."/>
            <person name="Da Silva C."/>
            <person name="Daddiego L."/>
            <person name="De Bellis F."/>
            <person name="Dussert S."/>
            <person name="Garsmeur O."/>
            <person name="Gayraud T."/>
            <person name="Guignon V."/>
            <person name="Jahn K."/>
            <person name="Jamilloux V."/>
            <person name="Joet T."/>
            <person name="Labadie K."/>
            <person name="Lan T."/>
            <person name="Leclercq J."/>
            <person name="Lepelley M."/>
            <person name="Leroy T."/>
            <person name="Li L.T."/>
            <person name="Librado P."/>
            <person name="Lopez L."/>
            <person name="Munoz A."/>
            <person name="Noel B."/>
            <person name="Pallavicini A."/>
            <person name="Perrotta G."/>
            <person name="Poncet V."/>
            <person name="Pot D."/>
            <person name="Priyono X."/>
            <person name="Rigoreau M."/>
            <person name="Rouard M."/>
            <person name="Rozas J."/>
            <person name="Tranchant-Dubreuil C."/>
            <person name="VanBuren R."/>
            <person name="Zhang Q."/>
            <person name="Andrade A.C."/>
            <person name="Argout X."/>
            <person name="Bertrand B."/>
            <person name="de Kochko A."/>
            <person name="Graziosi G."/>
            <person name="Henry R.J."/>
            <person name="Jayarama X."/>
            <person name="Ming R."/>
            <person name="Nagai C."/>
            <person name="Rounsley S."/>
            <person name="Sankoff D."/>
            <person name="Giuliano G."/>
            <person name="Albert V.A."/>
            <person name="Wincker P."/>
            <person name="Lashermes P."/>
        </authorList>
    </citation>
    <scope>NUCLEOTIDE SEQUENCE [LARGE SCALE GENOMIC DNA]</scope>
    <source>
        <strain evidence="8">cv. DH200-94</strain>
    </source>
</reference>
<protein>
    <recommendedName>
        <fullName evidence="6">Myb-like domain-containing protein</fullName>
    </recommendedName>
</protein>